<keyword evidence="11" id="KW-1185">Reference proteome</keyword>
<feature type="region of interest" description="Disordered" evidence="7">
    <location>
        <begin position="419"/>
        <end position="441"/>
    </location>
</feature>
<feature type="transmembrane region" description="Helical" evidence="8">
    <location>
        <begin position="277"/>
        <end position="297"/>
    </location>
</feature>
<protein>
    <submittedName>
        <fullName evidence="10">MFS transporter</fullName>
    </submittedName>
</protein>
<keyword evidence="6 8" id="KW-0472">Membrane</keyword>
<dbReference type="SUPFAM" id="SSF103473">
    <property type="entry name" value="MFS general substrate transporter"/>
    <property type="match status" value="1"/>
</dbReference>
<evidence type="ECO:0000256" key="6">
    <source>
        <dbReference type="ARBA" id="ARBA00023136"/>
    </source>
</evidence>
<comment type="subcellular location">
    <subcellularLocation>
        <location evidence="1">Cell membrane</location>
        <topology evidence="1">Multi-pass membrane protein</topology>
    </subcellularLocation>
</comment>
<feature type="transmembrane region" description="Helical" evidence="8">
    <location>
        <begin position="67"/>
        <end position="91"/>
    </location>
</feature>
<comment type="caution">
    <text evidence="10">The sequence shown here is derived from an EMBL/GenBank/DDBJ whole genome shotgun (WGS) entry which is preliminary data.</text>
</comment>
<evidence type="ECO:0000256" key="5">
    <source>
        <dbReference type="ARBA" id="ARBA00022989"/>
    </source>
</evidence>
<dbReference type="PANTHER" id="PTHR23513">
    <property type="entry name" value="INTEGRAL MEMBRANE EFFLUX PROTEIN-RELATED"/>
    <property type="match status" value="1"/>
</dbReference>
<dbReference type="Pfam" id="PF05977">
    <property type="entry name" value="MFS_3"/>
    <property type="match status" value="1"/>
</dbReference>
<dbReference type="PROSITE" id="PS50850">
    <property type="entry name" value="MFS"/>
    <property type="match status" value="1"/>
</dbReference>
<dbReference type="EMBL" id="SMRU01000018">
    <property type="protein sequence ID" value="TDF93647.1"/>
    <property type="molecule type" value="Genomic_DNA"/>
</dbReference>
<feature type="transmembrane region" description="Helical" evidence="8">
    <location>
        <begin position="393"/>
        <end position="414"/>
    </location>
</feature>
<dbReference type="OrthoDB" id="69054at2"/>
<gene>
    <name evidence="10" type="ORF">E1809_15555</name>
</gene>
<feature type="transmembrane region" description="Helical" evidence="8">
    <location>
        <begin position="304"/>
        <end position="323"/>
    </location>
</feature>
<evidence type="ECO:0000256" key="2">
    <source>
        <dbReference type="ARBA" id="ARBA00022448"/>
    </source>
</evidence>
<dbReference type="Proteomes" id="UP000295511">
    <property type="component" value="Unassembled WGS sequence"/>
</dbReference>
<dbReference type="GO" id="GO:0022857">
    <property type="term" value="F:transmembrane transporter activity"/>
    <property type="evidence" value="ECO:0007669"/>
    <property type="project" value="InterPro"/>
</dbReference>
<evidence type="ECO:0000313" key="11">
    <source>
        <dbReference type="Proteomes" id="UP000295511"/>
    </source>
</evidence>
<dbReference type="InterPro" id="IPR010290">
    <property type="entry name" value="TM_effector"/>
</dbReference>
<evidence type="ECO:0000256" key="3">
    <source>
        <dbReference type="ARBA" id="ARBA00022475"/>
    </source>
</evidence>
<dbReference type="GO" id="GO:0005886">
    <property type="term" value="C:plasma membrane"/>
    <property type="evidence" value="ECO:0007669"/>
    <property type="project" value="UniProtKB-SubCell"/>
</dbReference>
<keyword evidence="4 8" id="KW-0812">Transmembrane</keyword>
<reference evidence="10 11" key="1">
    <citation type="submission" date="2019-03" db="EMBL/GenBank/DDBJ databases">
        <title>Whole genome sequence of Arthrobacter sp JH1-1.</title>
        <authorList>
            <person name="Trinh H.N."/>
        </authorList>
    </citation>
    <scope>NUCLEOTIDE SEQUENCE [LARGE SCALE GENOMIC DNA]</scope>
    <source>
        <strain evidence="10 11">JH1-1</strain>
    </source>
</reference>
<proteinExistence type="predicted"/>
<evidence type="ECO:0000256" key="1">
    <source>
        <dbReference type="ARBA" id="ARBA00004651"/>
    </source>
</evidence>
<sequence>MLTPPPPRGASRPPRRRTSTAGGPVETLRLGNYRLFLAGQLLSVSGTWTQRVAQDWLVLDLTNGSGVALGLVSAIQYTPMMLLSSWGGLLADRYSKRLLLIITQSVLALAAAALGVLALTGQLTLTDVYVLAGVMGVAAAVDNPTRQSFLIELVGRDRLPAAVGLNSATFNVSRMIGPAIGGALIVLVGAGPAFLVNAASFLAVIVSVALMRRESLFVEPPTLRSRGQIRAGWSYIVRDRRVGATLGLVFVTSTFAMNWPVLLALSARSRYDTGAQGYGVLLTALAAGSMAGALVSAWRGRPRFSYLVLVTALFAITEVASALMPSYGWFVATLVPLGFLALSINTTANSLIQVVTPYELRGRVMSAFVIATAGGTPLGGPVLGYLSEQFGPAAALASGGLASAVVTCAAAIRVRRTLRTEQKTADSPEPDDTRGSPGDLG</sequence>
<keyword evidence="3" id="KW-1003">Cell membrane</keyword>
<feature type="transmembrane region" description="Helical" evidence="8">
    <location>
        <begin position="364"/>
        <end position="387"/>
    </location>
</feature>
<dbReference type="InterPro" id="IPR020846">
    <property type="entry name" value="MFS_dom"/>
</dbReference>
<dbReference type="CDD" id="cd06173">
    <property type="entry name" value="MFS_MefA_like"/>
    <property type="match status" value="1"/>
</dbReference>
<evidence type="ECO:0000256" key="8">
    <source>
        <dbReference type="SAM" id="Phobius"/>
    </source>
</evidence>
<dbReference type="Gene3D" id="1.20.1250.20">
    <property type="entry name" value="MFS general substrate transporter like domains"/>
    <property type="match status" value="1"/>
</dbReference>
<feature type="domain" description="Major facilitator superfamily (MFS) profile" evidence="9">
    <location>
        <begin position="27"/>
        <end position="415"/>
    </location>
</feature>
<feature type="transmembrane region" description="Helical" evidence="8">
    <location>
        <begin position="98"/>
        <end position="119"/>
    </location>
</feature>
<feature type="transmembrane region" description="Helical" evidence="8">
    <location>
        <begin position="242"/>
        <end position="265"/>
    </location>
</feature>
<organism evidence="10 11">
    <name type="scientific">Arthrobacter terricola</name>
    <dbReference type="NCBI Taxonomy" id="2547396"/>
    <lineage>
        <taxon>Bacteria</taxon>
        <taxon>Bacillati</taxon>
        <taxon>Actinomycetota</taxon>
        <taxon>Actinomycetes</taxon>
        <taxon>Micrococcales</taxon>
        <taxon>Micrococcaceae</taxon>
        <taxon>Arthrobacter</taxon>
    </lineage>
</organism>
<dbReference type="AlphaFoldDB" id="A0A4R5KH32"/>
<feature type="transmembrane region" description="Helical" evidence="8">
    <location>
        <begin position="179"/>
        <end position="210"/>
    </location>
</feature>
<feature type="compositionally biased region" description="Basic and acidic residues" evidence="7">
    <location>
        <begin position="419"/>
        <end position="434"/>
    </location>
</feature>
<evidence type="ECO:0000259" key="9">
    <source>
        <dbReference type="PROSITE" id="PS50850"/>
    </source>
</evidence>
<dbReference type="PANTHER" id="PTHR23513:SF11">
    <property type="entry name" value="STAPHYLOFERRIN A TRANSPORTER"/>
    <property type="match status" value="1"/>
</dbReference>
<keyword evidence="5 8" id="KW-1133">Transmembrane helix</keyword>
<feature type="transmembrane region" description="Helical" evidence="8">
    <location>
        <begin position="329"/>
        <end position="352"/>
    </location>
</feature>
<evidence type="ECO:0000256" key="7">
    <source>
        <dbReference type="SAM" id="MobiDB-lite"/>
    </source>
</evidence>
<dbReference type="InterPro" id="IPR036259">
    <property type="entry name" value="MFS_trans_sf"/>
</dbReference>
<feature type="region of interest" description="Disordered" evidence="7">
    <location>
        <begin position="1"/>
        <end position="24"/>
    </location>
</feature>
<accession>A0A4R5KH32</accession>
<evidence type="ECO:0000256" key="4">
    <source>
        <dbReference type="ARBA" id="ARBA00022692"/>
    </source>
</evidence>
<evidence type="ECO:0000313" key="10">
    <source>
        <dbReference type="EMBL" id="TDF93647.1"/>
    </source>
</evidence>
<name>A0A4R5KH32_9MICC</name>
<keyword evidence="2" id="KW-0813">Transport</keyword>